<dbReference type="AlphaFoldDB" id="A0A9P6TDH0"/>
<evidence type="ECO:0000313" key="3">
    <source>
        <dbReference type="Proteomes" id="UP000886653"/>
    </source>
</evidence>
<feature type="region of interest" description="Disordered" evidence="1">
    <location>
        <begin position="64"/>
        <end position="84"/>
    </location>
</feature>
<feature type="region of interest" description="Disordered" evidence="1">
    <location>
        <begin position="133"/>
        <end position="348"/>
    </location>
</feature>
<feature type="compositionally biased region" description="Polar residues" evidence="1">
    <location>
        <begin position="1"/>
        <end position="27"/>
    </location>
</feature>
<reference evidence="2" key="1">
    <citation type="submission" date="2013-11" db="EMBL/GenBank/DDBJ databases">
        <title>Genome sequence of the fusiform rust pathogen reveals effectors for host alternation and coevolution with pine.</title>
        <authorList>
            <consortium name="DOE Joint Genome Institute"/>
            <person name="Smith K."/>
            <person name="Pendleton A."/>
            <person name="Kubisiak T."/>
            <person name="Anderson C."/>
            <person name="Salamov A."/>
            <person name="Aerts A."/>
            <person name="Riley R."/>
            <person name="Clum A."/>
            <person name="Lindquist E."/>
            <person name="Ence D."/>
            <person name="Campbell M."/>
            <person name="Kronenberg Z."/>
            <person name="Feau N."/>
            <person name="Dhillon B."/>
            <person name="Hamelin R."/>
            <person name="Burleigh J."/>
            <person name="Smith J."/>
            <person name="Yandell M."/>
            <person name="Nelson C."/>
            <person name="Grigoriev I."/>
            <person name="Davis J."/>
        </authorList>
    </citation>
    <scope>NUCLEOTIDE SEQUENCE</scope>
    <source>
        <strain evidence="2">G11</strain>
    </source>
</reference>
<evidence type="ECO:0000256" key="1">
    <source>
        <dbReference type="SAM" id="MobiDB-lite"/>
    </source>
</evidence>
<feature type="compositionally biased region" description="Polar residues" evidence="1">
    <location>
        <begin position="176"/>
        <end position="199"/>
    </location>
</feature>
<feature type="compositionally biased region" description="Polar residues" evidence="1">
    <location>
        <begin position="65"/>
        <end position="84"/>
    </location>
</feature>
<feature type="compositionally biased region" description="Polar residues" evidence="1">
    <location>
        <begin position="268"/>
        <end position="307"/>
    </location>
</feature>
<sequence length="773" mass="87785">MSNKQQGSKSDADDLNSQTTNSVTRTVVKSDAHSLPPPMPNNLEIPEVSPNLLVHPHRDLHAKVPSTSIKSETSSIPKSGSLDQQSNSMLKYFSSKIGLLKDGASSDMKKDIDRQMNEIKSSSDSGKIIKQIAVTPLRTERPPEFSETDQLGTKEVSQIPTKVESQINGNPMARQVQDTTISSSGNSLITPVNDLSSEVSKQKAKGNKKNRQRAKGLLPTPPPSEIQGKQLDDQIHQAKNQPQRNEIDNIPSETESIVKGVGEFDMNESPQEGNLKTTSQNLENSESLADPSNQSTLTKDPNENQNQEIRKDSSKSSRSSKKKRKGKSKPQLDSSKKPNGSDDPNFDEAIEKYGASKNEVSTIPDIRRQKLRNSFIRAMELERKEKFIEIKVASNFWEENHTETQEQVAKLYDELDSALDYALKLVHPAEAYRRFMALRNQVDATLQVARWIEAKATITTVSDPVDQLLDLLRIKQTLPDFFDADPDDWKTAKKLFQEMAKEHQEELTHWIGKSDAYKRFGLMYAEIEAIKLGLRDSVEKAEPWALMQQGVRADLLLQLLVHLELYSSDVHWEHLTEDDLIAKGCRVLSLFDQRIPIEEMEIELKEPTWENSPVKMWIEDNSPYGENFWARLGHLSSRLQNVILGDMDRPEKVKEQVTQKYVNGIFLEHRGLTMAEALVGFQFGLRPRALREMKRDLKYESELVLRSANRKPQKPQKKKSGNFENSKNPDPPPPPPLLTKVKWPKNAKAHMIKDWQRWVNFFEIFGLELIFSA</sequence>
<comment type="caution">
    <text evidence="2">The sequence shown here is derived from an EMBL/GenBank/DDBJ whole genome shotgun (WGS) entry which is preliminary data.</text>
</comment>
<accession>A0A9P6TDH0</accession>
<protein>
    <submittedName>
        <fullName evidence="2">Uncharacterized protein</fullName>
    </submittedName>
</protein>
<feature type="compositionally biased region" description="Basic residues" evidence="1">
    <location>
        <begin position="202"/>
        <end position="214"/>
    </location>
</feature>
<dbReference type="EMBL" id="MU167245">
    <property type="protein sequence ID" value="KAG0147685.1"/>
    <property type="molecule type" value="Genomic_DNA"/>
</dbReference>
<feature type="region of interest" description="Disordered" evidence="1">
    <location>
        <begin position="1"/>
        <end position="46"/>
    </location>
</feature>
<gene>
    <name evidence="2" type="ORF">CROQUDRAFT_697518</name>
</gene>
<keyword evidence="3" id="KW-1185">Reference proteome</keyword>
<feature type="region of interest" description="Disordered" evidence="1">
    <location>
        <begin position="705"/>
        <end position="741"/>
    </location>
</feature>
<evidence type="ECO:0000313" key="2">
    <source>
        <dbReference type="EMBL" id="KAG0147685.1"/>
    </source>
</evidence>
<name>A0A9P6TDH0_9BASI</name>
<feature type="compositionally biased region" description="Polar residues" evidence="1">
    <location>
        <begin position="148"/>
        <end position="169"/>
    </location>
</feature>
<feature type="compositionally biased region" description="Basic residues" evidence="1">
    <location>
        <begin position="318"/>
        <end position="328"/>
    </location>
</feature>
<feature type="compositionally biased region" description="Basic residues" evidence="1">
    <location>
        <begin position="708"/>
        <end position="720"/>
    </location>
</feature>
<proteinExistence type="predicted"/>
<dbReference type="Proteomes" id="UP000886653">
    <property type="component" value="Unassembled WGS sequence"/>
</dbReference>
<organism evidence="2 3">
    <name type="scientific">Cronartium quercuum f. sp. fusiforme G11</name>
    <dbReference type="NCBI Taxonomy" id="708437"/>
    <lineage>
        <taxon>Eukaryota</taxon>
        <taxon>Fungi</taxon>
        <taxon>Dikarya</taxon>
        <taxon>Basidiomycota</taxon>
        <taxon>Pucciniomycotina</taxon>
        <taxon>Pucciniomycetes</taxon>
        <taxon>Pucciniales</taxon>
        <taxon>Coleosporiaceae</taxon>
        <taxon>Cronartium</taxon>
    </lineage>
</organism>